<evidence type="ECO:0000313" key="11">
    <source>
        <dbReference type="EMBL" id="AKD58133.1"/>
    </source>
</evidence>
<keyword evidence="12" id="KW-1185">Reference proteome</keyword>
<evidence type="ECO:0000256" key="8">
    <source>
        <dbReference type="SAM" id="Coils"/>
    </source>
</evidence>
<dbReference type="SUPFAM" id="SSF55874">
    <property type="entry name" value="ATPase domain of HSP90 chaperone/DNA topoisomerase II/histidine kinase"/>
    <property type="match status" value="1"/>
</dbReference>
<keyword evidence="8" id="KW-0175">Coiled coil</keyword>
<dbReference type="Proteomes" id="UP000033054">
    <property type="component" value="Chromosome"/>
</dbReference>
<evidence type="ECO:0000256" key="5">
    <source>
        <dbReference type="ARBA" id="ARBA00022989"/>
    </source>
</evidence>
<reference evidence="11 12" key="1">
    <citation type="journal article" date="2014" name="Curr. Microbiol.">
        <title>Spirosoma radiotolerans sp. nov., a gamma-radiation-resistant bacterium isolated from gamma ray-irradiated soil.</title>
        <authorList>
            <person name="Lee J.J."/>
            <person name="Srinivasan S."/>
            <person name="Lim S."/>
            <person name="Joe M."/>
            <person name="Im S."/>
            <person name="Bae S.I."/>
            <person name="Park K.R."/>
            <person name="Han J.H."/>
            <person name="Park S.H."/>
            <person name="Joo B.M."/>
            <person name="Park S.J."/>
            <person name="Kim M.K."/>
        </authorList>
    </citation>
    <scope>NUCLEOTIDE SEQUENCE [LARGE SCALE GENOMIC DNA]</scope>
    <source>
        <strain evidence="11 12">DG5A</strain>
    </source>
</reference>
<dbReference type="PATRIC" id="fig|1379870.5.peg.5981"/>
<comment type="subcellular location">
    <subcellularLocation>
        <location evidence="1">Membrane</location>
        <topology evidence="1">Multi-pass membrane protein</topology>
    </subcellularLocation>
</comment>
<keyword evidence="2" id="KW-0808">Transferase</keyword>
<dbReference type="InterPro" id="IPR050482">
    <property type="entry name" value="Sensor_HK_TwoCompSys"/>
</dbReference>
<evidence type="ECO:0000256" key="4">
    <source>
        <dbReference type="ARBA" id="ARBA00022777"/>
    </source>
</evidence>
<dbReference type="RefSeq" id="WP_046578619.1">
    <property type="nucleotide sequence ID" value="NZ_CP010429.1"/>
</dbReference>
<evidence type="ECO:0000256" key="6">
    <source>
        <dbReference type="ARBA" id="ARBA00023012"/>
    </source>
</evidence>
<dbReference type="PANTHER" id="PTHR24421:SF55">
    <property type="entry name" value="SENSOR HISTIDINE KINASE YDFH"/>
    <property type="match status" value="1"/>
</dbReference>
<dbReference type="GO" id="GO:0000155">
    <property type="term" value="F:phosphorelay sensor kinase activity"/>
    <property type="evidence" value="ECO:0007669"/>
    <property type="project" value="InterPro"/>
</dbReference>
<feature type="domain" description="Histidine kinase" evidence="10">
    <location>
        <begin position="291"/>
        <end position="491"/>
    </location>
</feature>
<protein>
    <submittedName>
        <fullName evidence="11">Histidine kinase</fullName>
    </submittedName>
</protein>
<evidence type="ECO:0000256" key="3">
    <source>
        <dbReference type="ARBA" id="ARBA00022692"/>
    </source>
</evidence>
<dbReference type="Pfam" id="PF07730">
    <property type="entry name" value="HisKA_3"/>
    <property type="match status" value="1"/>
</dbReference>
<name>A0A0E4A0X5_9BACT</name>
<keyword evidence="5 9" id="KW-1133">Transmembrane helix</keyword>
<dbReference type="InterPro" id="IPR003594">
    <property type="entry name" value="HATPase_dom"/>
</dbReference>
<gene>
    <name evidence="11" type="ORF">SD10_27760</name>
</gene>
<dbReference type="CDD" id="cd16917">
    <property type="entry name" value="HATPase_UhpB-NarQ-NarX-like"/>
    <property type="match status" value="1"/>
</dbReference>
<keyword evidence="3 9" id="KW-0812">Transmembrane</keyword>
<dbReference type="OrthoDB" id="9760839at2"/>
<proteinExistence type="predicted"/>
<dbReference type="InterPro" id="IPR036890">
    <property type="entry name" value="HATPase_C_sf"/>
</dbReference>
<evidence type="ECO:0000256" key="9">
    <source>
        <dbReference type="SAM" id="Phobius"/>
    </source>
</evidence>
<dbReference type="PANTHER" id="PTHR24421">
    <property type="entry name" value="NITRATE/NITRITE SENSOR PROTEIN NARX-RELATED"/>
    <property type="match status" value="1"/>
</dbReference>
<dbReference type="Pfam" id="PF02518">
    <property type="entry name" value="HATPase_c"/>
    <property type="match status" value="1"/>
</dbReference>
<evidence type="ECO:0000259" key="10">
    <source>
        <dbReference type="PROSITE" id="PS50109"/>
    </source>
</evidence>
<accession>A0A0E4A0X5</accession>
<keyword evidence="7 9" id="KW-0472">Membrane</keyword>
<dbReference type="KEGG" id="srd:SD10_27760"/>
<dbReference type="InterPro" id="IPR029095">
    <property type="entry name" value="NarX-like_N"/>
</dbReference>
<evidence type="ECO:0000313" key="12">
    <source>
        <dbReference type="Proteomes" id="UP000033054"/>
    </source>
</evidence>
<keyword evidence="6" id="KW-0902">Two-component regulatory system</keyword>
<dbReference type="Gene3D" id="1.20.5.1930">
    <property type="match status" value="1"/>
</dbReference>
<dbReference type="SMART" id="SM00387">
    <property type="entry name" value="HATPase_c"/>
    <property type="match status" value="1"/>
</dbReference>
<dbReference type="AlphaFoldDB" id="A0A0E4A0X5"/>
<feature type="transmembrane region" description="Helical" evidence="9">
    <location>
        <begin position="15"/>
        <end position="34"/>
    </location>
</feature>
<dbReference type="EMBL" id="CP010429">
    <property type="protein sequence ID" value="AKD58133.1"/>
    <property type="molecule type" value="Genomic_DNA"/>
</dbReference>
<dbReference type="InterPro" id="IPR011712">
    <property type="entry name" value="Sig_transdc_His_kin_sub3_dim/P"/>
</dbReference>
<dbReference type="HOGENOM" id="CLU_039270_0_0_10"/>
<dbReference type="STRING" id="1379870.SD10_27760"/>
<evidence type="ECO:0000256" key="2">
    <source>
        <dbReference type="ARBA" id="ARBA00022679"/>
    </source>
</evidence>
<feature type="coiled-coil region" evidence="8">
    <location>
        <begin position="231"/>
        <end position="265"/>
    </location>
</feature>
<sequence>MTQLDQQVASRLTRFYMIALAVIAVLSLSGLLFIKRTISTHYDDSRVVNVAGRQRMLSQRLTKLAMLRIQGLSTADTVSVDSLLHSWSQSHIQLRNGMLPMEKQYTVRKSRQLDSMFTHIEPLFQSIYQSFTRINAPQTTPDEKKAALQIILQNEFPFLQQMNDIVFQFDTESFDRVKQLERIEWLLTVATLLTLLIEGLFIFRPVVNHTRHVIRRLARSEKALQLVNNHMEVSNRELEATNQNLADSNKKLLDTQQELVRTTQEKYQLQLAEDTVRSAALLEGQEEERRRFARELHDGIGQMLTGLKLHAEKLKSTSFTDEKQRLRFSELCDLIGDTIQTTRQISYNLMPSTLSDFGLGSTLQLLAEQTSRSSGINVVFSGPTDARRLNPAMEIGLYRIAQEALHNAVKYADAQLIKITLQQQTNKLLLTVDDNGKGFVMKPVPTDEKPLPASNGLENMRTRTRLLNGVLTITSKLKKGTKVRVSVDLSNNLN</sequence>
<evidence type="ECO:0000256" key="1">
    <source>
        <dbReference type="ARBA" id="ARBA00004141"/>
    </source>
</evidence>
<dbReference type="Pfam" id="PF13675">
    <property type="entry name" value="PilJ"/>
    <property type="match status" value="1"/>
</dbReference>
<dbReference type="PROSITE" id="PS50109">
    <property type="entry name" value="HIS_KIN"/>
    <property type="match status" value="1"/>
</dbReference>
<dbReference type="GO" id="GO:0016020">
    <property type="term" value="C:membrane"/>
    <property type="evidence" value="ECO:0007669"/>
    <property type="project" value="UniProtKB-SubCell"/>
</dbReference>
<keyword evidence="4 11" id="KW-0418">Kinase</keyword>
<dbReference type="Gene3D" id="3.30.565.10">
    <property type="entry name" value="Histidine kinase-like ATPase, C-terminal domain"/>
    <property type="match status" value="1"/>
</dbReference>
<feature type="transmembrane region" description="Helical" evidence="9">
    <location>
        <begin position="185"/>
        <end position="203"/>
    </location>
</feature>
<dbReference type="GO" id="GO:0046983">
    <property type="term" value="F:protein dimerization activity"/>
    <property type="evidence" value="ECO:0007669"/>
    <property type="project" value="InterPro"/>
</dbReference>
<organism evidence="11 12">
    <name type="scientific">Spirosoma radiotolerans</name>
    <dbReference type="NCBI Taxonomy" id="1379870"/>
    <lineage>
        <taxon>Bacteria</taxon>
        <taxon>Pseudomonadati</taxon>
        <taxon>Bacteroidota</taxon>
        <taxon>Cytophagia</taxon>
        <taxon>Cytophagales</taxon>
        <taxon>Cytophagaceae</taxon>
        <taxon>Spirosoma</taxon>
    </lineage>
</organism>
<evidence type="ECO:0000256" key="7">
    <source>
        <dbReference type="ARBA" id="ARBA00023136"/>
    </source>
</evidence>
<dbReference type="InterPro" id="IPR005467">
    <property type="entry name" value="His_kinase_dom"/>
</dbReference>